<reference evidence="2" key="1">
    <citation type="submission" date="2021-06" db="EMBL/GenBank/DDBJ databases">
        <authorList>
            <person name="Kallberg Y."/>
            <person name="Tangrot J."/>
            <person name="Rosling A."/>
        </authorList>
    </citation>
    <scope>NUCLEOTIDE SEQUENCE</scope>
    <source>
        <strain evidence="2">MT106</strain>
    </source>
</reference>
<evidence type="ECO:0000313" key="3">
    <source>
        <dbReference type="Proteomes" id="UP000789831"/>
    </source>
</evidence>
<feature type="transmembrane region" description="Helical" evidence="1">
    <location>
        <begin position="283"/>
        <end position="302"/>
    </location>
</feature>
<protein>
    <submittedName>
        <fullName evidence="2">6080_t:CDS:1</fullName>
    </submittedName>
</protein>
<dbReference type="EMBL" id="CAJVPL010001518">
    <property type="protein sequence ID" value="CAG8575097.1"/>
    <property type="molecule type" value="Genomic_DNA"/>
</dbReference>
<gene>
    <name evidence="2" type="ORF">AGERDE_LOCUS7837</name>
</gene>
<evidence type="ECO:0000313" key="2">
    <source>
        <dbReference type="EMBL" id="CAG8575097.1"/>
    </source>
</evidence>
<evidence type="ECO:0000256" key="1">
    <source>
        <dbReference type="SAM" id="Phobius"/>
    </source>
</evidence>
<name>A0A9N9G008_9GLOM</name>
<accession>A0A9N9G008</accession>
<keyword evidence="3" id="KW-1185">Reference proteome</keyword>
<comment type="caution">
    <text evidence="2">The sequence shown here is derived from an EMBL/GenBank/DDBJ whole genome shotgun (WGS) entry which is preliminary data.</text>
</comment>
<organism evidence="2 3">
    <name type="scientific">Ambispora gerdemannii</name>
    <dbReference type="NCBI Taxonomy" id="144530"/>
    <lineage>
        <taxon>Eukaryota</taxon>
        <taxon>Fungi</taxon>
        <taxon>Fungi incertae sedis</taxon>
        <taxon>Mucoromycota</taxon>
        <taxon>Glomeromycotina</taxon>
        <taxon>Glomeromycetes</taxon>
        <taxon>Archaeosporales</taxon>
        <taxon>Ambisporaceae</taxon>
        <taxon>Ambispora</taxon>
    </lineage>
</organism>
<dbReference type="Proteomes" id="UP000789831">
    <property type="component" value="Unassembled WGS sequence"/>
</dbReference>
<proteinExistence type="predicted"/>
<feature type="transmembrane region" description="Helical" evidence="1">
    <location>
        <begin position="73"/>
        <end position="97"/>
    </location>
</feature>
<dbReference type="OrthoDB" id="2131431at2759"/>
<sequence length="389" mass="43721">MDLNTTDTTLKYCDWRVEIYNCHHTQLWVAEIIFSTISYGILAISGAFIFYCRVRYMWQGLFVDHGGTGIRPLPVDCLLLFFMIAAFVRAIHSAFLLGDVYTAYWQRELGEEFAWTILSYGAVTYLIGIIYTIPVNYTRGTSALVSLQTNRETTNGDANKSSTPNALSFTTHELFLPTPNQLNICLLVGCLWPSLIALPSAILSGLARDRGDFVTASKFTTVQYSANFVFDIVFAVITAYYGLNFILILRGTLKQSKQKSGASFFKKNSSQTRKAFHRLKYTMAYLFYISSYSGPWWLVWAIAHKKIIASINGINVYLSIMWYIAGPQLMIVVCQFVLARRIYQQLFSRTDNGHRTVATNGANGPVSPKSPDSVFFMNPSSAAANHLAQ</sequence>
<keyword evidence="1" id="KW-0472">Membrane</keyword>
<feature type="transmembrane region" description="Helical" evidence="1">
    <location>
        <begin position="117"/>
        <end position="137"/>
    </location>
</feature>
<keyword evidence="1" id="KW-0812">Transmembrane</keyword>
<feature type="transmembrane region" description="Helical" evidence="1">
    <location>
        <begin position="32"/>
        <end position="52"/>
    </location>
</feature>
<feature type="transmembrane region" description="Helical" evidence="1">
    <location>
        <begin position="314"/>
        <end position="339"/>
    </location>
</feature>
<feature type="transmembrane region" description="Helical" evidence="1">
    <location>
        <begin position="227"/>
        <end position="249"/>
    </location>
</feature>
<keyword evidence="1" id="KW-1133">Transmembrane helix</keyword>
<feature type="transmembrane region" description="Helical" evidence="1">
    <location>
        <begin position="184"/>
        <end position="207"/>
    </location>
</feature>
<dbReference type="AlphaFoldDB" id="A0A9N9G008"/>